<dbReference type="InterPro" id="IPR029510">
    <property type="entry name" value="Ald_DH_CS_GLU"/>
</dbReference>
<proteinExistence type="inferred from homology"/>
<dbReference type="Proteomes" id="UP000270296">
    <property type="component" value="Unassembled WGS sequence"/>
</dbReference>
<reference evidence="6" key="1">
    <citation type="submission" date="2016-06" db="UniProtKB">
        <authorList>
            <consortium name="WormBaseParasite"/>
        </authorList>
    </citation>
    <scope>IDENTIFICATION</scope>
</reference>
<reference evidence="4 5" key="2">
    <citation type="submission" date="2018-11" db="EMBL/GenBank/DDBJ databases">
        <authorList>
            <consortium name="Pathogen Informatics"/>
        </authorList>
    </citation>
    <scope>NUCLEOTIDE SEQUENCE [LARGE SCALE GENOMIC DNA]</scope>
</reference>
<evidence type="ECO:0000313" key="4">
    <source>
        <dbReference type="EMBL" id="VDP34588.1"/>
    </source>
</evidence>
<dbReference type="EMBL" id="UZAM01014559">
    <property type="protein sequence ID" value="VDP34588.1"/>
    <property type="molecule type" value="Genomic_DNA"/>
</dbReference>
<keyword evidence="5" id="KW-1185">Reference proteome</keyword>
<evidence type="ECO:0000256" key="2">
    <source>
        <dbReference type="RuleBase" id="RU003345"/>
    </source>
</evidence>
<accession>A0A183J4I3</accession>
<dbReference type="PROSITE" id="PS00687">
    <property type="entry name" value="ALDEHYDE_DEHYDR_GLU"/>
    <property type="match status" value="1"/>
</dbReference>
<dbReference type="InterPro" id="IPR016162">
    <property type="entry name" value="Ald_DH_N"/>
</dbReference>
<dbReference type="WBParaSite" id="SBAD_0001115701-mRNA-1">
    <property type="protein sequence ID" value="SBAD_0001115701-mRNA-1"/>
    <property type="gene ID" value="SBAD_0001115701"/>
</dbReference>
<dbReference type="Pfam" id="PF00171">
    <property type="entry name" value="Aldedh"/>
    <property type="match status" value="1"/>
</dbReference>
<sequence length="273" mass="29242">IFIDNKFVNSVSEKTFEDINPASGEKIADIQAGDKADVDKAVLAARKAFERNSKWRSMDASARGKLLWTLSDLLEKNIDEVASLECLDAGKPFRQAESDVHLAINWLRYFAGMADKICGKTIPVDGNYMCYTRCEPVGVVGAIVPWNFPLVMFCQKLAPAVTAGCTLVMKPAEQTPLTALYLASLTVQAGFPPGVINVVTGLGSTAGAALSSHMDVDKISFTGSTQVGRLIMKASGDSNLKKLTLELGGKSPLVVFADADSKCKKTNAEFPGD</sequence>
<comment type="similarity">
    <text evidence="2">Belongs to the aldehyde dehydrogenase family.</text>
</comment>
<dbReference type="SUPFAM" id="SSF53720">
    <property type="entry name" value="ALDH-like"/>
    <property type="match status" value="1"/>
</dbReference>
<dbReference type="InterPro" id="IPR015590">
    <property type="entry name" value="Aldehyde_DH_dom"/>
</dbReference>
<dbReference type="FunFam" id="3.40.605.10:FF:000050">
    <property type="entry name" value="Aldehyde dehydrogenase, mitochondrial"/>
    <property type="match status" value="1"/>
</dbReference>
<feature type="domain" description="Aldehyde dehydrogenase" evidence="3">
    <location>
        <begin position="8"/>
        <end position="261"/>
    </location>
</feature>
<dbReference type="GO" id="GO:0016491">
    <property type="term" value="F:oxidoreductase activity"/>
    <property type="evidence" value="ECO:0007669"/>
    <property type="project" value="UniProtKB-KW"/>
</dbReference>
<feature type="active site" evidence="1">
    <location>
        <position position="246"/>
    </location>
</feature>
<dbReference type="Gene3D" id="3.40.605.10">
    <property type="entry name" value="Aldehyde Dehydrogenase, Chain A, domain 1"/>
    <property type="match status" value="1"/>
</dbReference>
<evidence type="ECO:0000313" key="5">
    <source>
        <dbReference type="Proteomes" id="UP000270296"/>
    </source>
</evidence>
<dbReference type="InterPro" id="IPR016161">
    <property type="entry name" value="Ald_DH/histidinol_DH"/>
</dbReference>
<dbReference type="AlphaFoldDB" id="A0A183J4I3"/>
<gene>
    <name evidence="4" type="ORF">SBAD_LOCUS10781</name>
</gene>
<organism evidence="6">
    <name type="scientific">Soboliphyme baturini</name>
    <dbReference type="NCBI Taxonomy" id="241478"/>
    <lineage>
        <taxon>Eukaryota</taxon>
        <taxon>Metazoa</taxon>
        <taxon>Ecdysozoa</taxon>
        <taxon>Nematoda</taxon>
        <taxon>Enoplea</taxon>
        <taxon>Dorylaimia</taxon>
        <taxon>Dioctophymatida</taxon>
        <taxon>Dioctophymatoidea</taxon>
        <taxon>Soboliphymatidae</taxon>
        <taxon>Soboliphyme</taxon>
    </lineage>
</organism>
<dbReference type="OrthoDB" id="5811799at2759"/>
<evidence type="ECO:0000313" key="6">
    <source>
        <dbReference type="WBParaSite" id="SBAD_0001115701-mRNA-1"/>
    </source>
</evidence>
<keyword evidence="2" id="KW-0560">Oxidoreductase</keyword>
<evidence type="ECO:0000259" key="3">
    <source>
        <dbReference type="Pfam" id="PF00171"/>
    </source>
</evidence>
<evidence type="ECO:0000256" key="1">
    <source>
        <dbReference type="PROSITE-ProRule" id="PRU10007"/>
    </source>
</evidence>
<protein>
    <submittedName>
        <fullName evidence="6">Aldedh domain-containing protein</fullName>
    </submittedName>
</protein>
<dbReference type="PANTHER" id="PTHR11699">
    <property type="entry name" value="ALDEHYDE DEHYDROGENASE-RELATED"/>
    <property type="match status" value="1"/>
</dbReference>
<name>A0A183J4I3_9BILA</name>